<reference evidence="1 2" key="1">
    <citation type="journal article" date="2014" name="Proc. Natl. Acad. Sci. U.S.A.">
        <title>Functional characterization of flavobacteria rhodopsins reveals a unique class of light-driven chloride pump in bacteria.</title>
        <authorList>
            <person name="Yoshizawa S."/>
            <person name="Kumagai Y."/>
            <person name="Kim H."/>
            <person name="Ogura Y."/>
            <person name="Hayashi T."/>
            <person name="Iwasaki W."/>
            <person name="DeLong E.F."/>
            <person name="Kogure K."/>
        </authorList>
    </citation>
    <scope>NUCLEOTIDE SEQUENCE [LARGE SCALE GENOMIC DNA]</scope>
    <source>
        <strain evidence="1 2">S1-08</strain>
    </source>
</reference>
<dbReference type="Proteomes" id="UP000031760">
    <property type="component" value="Chromosome"/>
</dbReference>
<evidence type="ECO:0000313" key="1">
    <source>
        <dbReference type="EMBL" id="BAO56220.1"/>
    </source>
</evidence>
<gene>
    <name evidence="1" type="ORF">NMS_2211</name>
</gene>
<sequence>MYDTYKQWFNDDHHFTDVKHVEKAAQQMADNQFDPQGMIDKMVEIIPMDKHDFRTVHPADLPEKCQE</sequence>
<organism evidence="1 2">
    <name type="scientific">Nonlabens marinus S1-08</name>
    <dbReference type="NCBI Taxonomy" id="1454201"/>
    <lineage>
        <taxon>Bacteria</taxon>
        <taxon>Pseudomonadati</taxon>
        <taxon>Bacteroidota</taxon>
        <taxon>Flavobacteriia</taxon>
        <taxon>Flavobacteriales</taxon>
        <taxon>Flavobacteriaceae</taxon>
        <taxon>Nonlabens</taxon>
    </lineage>
</organism>
<dbReference type="AlphaFoldDB" id="W8VSI2"/>
<dbReference type="HOGENOM" id="CLU_2808147_0_0_10"/>
<evidence type="ECO:0000313" key="2">
    <source>
        <dbReference type="Proteomes" id="UP000031760"/>
    </source>
</evidence>
<protein>
    <submittedName>
        <fullName evidence="1">Uncharacterized protein</fullName>
    </submittedName>
</protein>
<proteinExistence type="predicted"/>
<keyword evidence="2" id="KW-1185">Reference proteome</keyword>
<accession>W8VSI2</accession>
<dbReference type="EMBL" id="AP014548">
    <property type="protein sequence ID" value="BAO56220.1"/>
    <property type="molecule type" value="Genomic_DNA"/>
</dbReference>
<dbReference type="KEGG" id="nmf:NMS_2211"/>
<dbReference type="STRING" id="1454201.NMS_2211"/>
<name>W8VSI2_9FLAO</name>